<proteinExistence type="predicted"/>
<dbReference type="Proteomes" id="UP000683559">
    <property type="component" value="Chromosome"/>
</dbReference>
<evidence type="ECO:0000313" key="1">
    <source>
        <dbReference type="EMBL" id="QXE92633.1"/>
    </source>
</evidence>
<protein>
    <submittedName>
        <fullName evidence="1">Response regulator</fullName>
    </submittedName>
</protein>
<dbReference type="EMBL" id="CP077683">
    <property type="protein sequence ID" value="QXE92633.1"/>
    <property type="molecule type" value="Genomic_DNA"/>
</dbReference>
<evidence type="ECO:0000313" key="2">
    <source>
        <dbReference type="Proteomes" id="UP000683559"/>
    </source>
</evidence>
<sequence length="151" mass="17189">MKILIAEDSIDKLHALIDFFVERFQQEIQLTERVSLRSALKEIILNTDFDLIILDMSLPNFDVNADEPGGGTPESFAGKELMAQMKLRNLNIPVIVVTQYSQFEGGRITLEQLMSEFSLLYSDFYKGTVYYNSATDLWKAQLYHLISGVGK</sequence>
<reference evidence="1 2" key="1">
    <citation type="submission" date="2021-06" db="EMBL/GenBank/DDBJ databases">
        <title>Gemonas diversity in paddy soil.</title>
        <authorList>
            <person name="Liu G."/>
        </authorList>
    </citation>
    <scope>NUCLEOTIDE SEQUENCE [LARGE SCALE GENOMIC DNA]</scope>
    <source>
        <strain evidence="1 2">RG2</strain>
    </source>
</reference>
<organism evidence="1 2">
    <name type="scientific">Geomonas subterranea</name>
    <dbReference type="NCBI Taxonomy" id="2847989"/>
    <lineage>
        <taxon>Bacteria</taxon>
        <taxon>Pseudomonadati</taxon>
        <taxon>Thermodesulfobacteriota</taxon>
        <taxon>Desulfuromonadia</taxon>
        <taxon>Geobacterales</taxon>
        <taxon>Geobacteraceae</taxon>
        <taxon>Geomonas</taxon>
    </lineage>
</organism>
<keyword evidence="2" id="KW-1185">Reference proteome</keyword>
<gene>
    <name evidence="1" type="ORF">KP001_08990</name>
</gene>
<accession>A0ABX8LQW2</accession>
<dbReference type="CDD" id="cd00156">
    <property type="entry name" value="REC"/>
    <property type="match status" value="1"/>
</dbReference>
<dbReference type="RefSeq" id="WP_217289181.1">
    <property type="nucleotide sequence ID" value="NZ_CP077683.1"/>
</dbReference>
<name>A0ABX8LQW2_9BACT</name>